<keyword evidence="6" id="KW-0411">Iron-sulfur</keyword>
<dbReference type="Gene3D" id="3.40.1010.20">
    <property type="entry name" value="4-hydroxy-3-methylbut-2-enyl diphosphate reductase, catalytic domain"/>
    <property type="match status" value="2"/>
</dbReference>
<keyword evidence="12" id="KW-1185">Reference proteome</keyword>
<evidence type="ECO:0000313" key="12">
    <source>
        <dbReference type="Proteomes" id="UP001244341"/>
    </source>
</evidence>
<evidence type="ECO:0000256" key="3">
    <source>
        <dbReference type="ARBA" id="ARBA00022723"/>
    </source>
</evidence>
<dbReference type="PANTHER" id="PTHR31619">
    <property type="entry name" value="4-HYDROXY-3-METHYLBUT-2-ENYL DIPHOSPHATE REDUCTASE, CHLOROPLASTIC"/>
    <property type="match status" value="1"/>
</dbReference>
<comment type="pathway">
    <text evidence="8">Isoprenoid biosynthesis; dimethylallyl diphosphate biosynthesis; dimethylallyl diphosphate from (2E)-4-hydroxy-3-methylbutenyl diphosphate: step 1/1.</text>
</comment>
<dbReference type="InterPro" id="IPR003451">
    <property type="entry name" value="LytB/IspH"/>
</dbReference>
<dbReference type="Proteomes" id="UP001244341">
    <property type="component" value="Chromosome 1b"/>
</dbReference>
<dbReference type="NCBIfam" id="NF009911">
    <property type="entry name" value="PRK13371.1"/>
    <property type="match status" value="1"/>
</dbReference>
<dbReference type="Pfam" id="PF02401">
    <property type="entry name" value="LYTB"/>
    <property type="match status" value="1"/>
</dbReference>
<name>A0ABY8TPF0_TETOB</name>
<keyword evidence="2" id="KW-0004">4Fe-4S</keyword>
<comment type="similarity">
    <text evidence="9">Belongs to the IspH family.</text>
</comment>
<reference evidence="11 12" key="1">
    <citation type="submission" date="2023-05" db="EMBL/GenBank/DDBJ databases">
        <title>A 100% complete, gapless, phased diploid assembly of the Scenedesmus obliquus UTEX 3031 genome.</title>
        <authorList>
            <person name="Biondi T.C."/>
            <person name="Hanschen E.R."/>
            <person name="Kwon T."/>
            <person name="Eng W."/>
            <person name="Kruse C.P.S."/>
            <person name="Koehler S.I."/>
            <person name="Kunde Y."/>
            <person name="Gleasner C.D."/>
            <person name="You Mak K.T."/>
            <person name="Polle J."/>
            <person name="Hovde B.T."/>
            <person name="Starkenburg S.R."/>
        </authorList>
    </citation>
    <scope>NUCLEOTIDE SEQUENCE [LARGE SCALE GENOMIC DNA]</scope>
    <source>
        <strain evidence="11 12">DOE0152z</strain>
    </source>
</reference>
<gene>
    <name evidence="11" type="ORF">OEZ85_008755</name>
</gene>
<keyword evidence="5" id="KW-0408">Iron</keyword>
<keyword evidence="3" id="KW-0479">Metal-binding</keyword>
<dbReference type="PANTHER" id="PTHR31619:SF5">
    <property type="entry name" value="4-HYDROXY-3-METHYLBUT-2-ENYL DIPHOSPHATE REDUCTASE, CHLOROPLASTIC"/>
    <property type="match status" value="1"/>
</dbReference>
<accession>A0ABY8TPF0</accession>
<organism evidence="11 12">
    <name type="scientific">Tetradesmus obliquus</name>
    <name type="common">Green alga</name>
    <name type="synonym">Acutodesmus obliquus</name>
    <dbReference type="NCBI Taxonomy" id="3088"/>
    <lineage>
        <taxon>Eukaryota</taxon>
        <taxon>Viridiplantae</taxon>
        <taxon>Chlorophyta</taxon>
        <taxon>core chlorophytes</taxon>
        <taxon>Chlorophyceae</taxon>
        <taxon>CS clade</taxon>
        <taxon>Sphaeropleales</taxon>
        <taxon>Scenedesmaceae</taxon>
        <taxon>Tetradesmus</taxon>
    </lineage>
</organism>
<evidence type="ECO:0000256" key="10">
    <source>
        <dbReference type="ARBA" id="ARBA00047177"/>
    </source>
</evidence>
<evidence type="ECO:0000256" key="2">
    <source>
        <dbReference type="ARBA" id="ARBA00022485"/>
    </source>
</evidence>
<evidence type="ECO:0000256" key="1">
    <source>
        <dbReference type="ARBA" id="ARBA00001966"/>
    </source>
</evidence>
<protein>
    <recommendedName>
        <fullName evidence="10">4-hydroxy-3-methylbut-2-enyl diphosphate reductase</fullName>
        <ecNumber evidence="10">1.17.7.4</ecNumber>
    </recommendedName>
</protein>
<dbReference type="CDD" id="cd13944">
    <property type="entry name" value="lytB_ispH"/>
    <property type="match status" value="1"/>
</dbReference>
<evidence type="ECO:0000313" key="11">
    <source>
        <dbReference type="EMBL" id="WIA09348.1"/>
    </source>
</evidence>
<evidence type="ECO:0000256" key="5">
    <source>
        <dbReference type="ARBA" id="ARBA00023004"/>
    </source>
</evidence>
<proteinExistence type="inferred from homology"/>
<dbReference type="HAMAP" id="MF_00191">
    <property type="entry name" value="IspH"/>
    <property type="match status" value="1"/>
</dbReference>
<comment type="cofactor">
    <cofactor evidence="1">
        <name>[4Fe-4S] cluster</name>
        <dbReference type="ChEBI" id="CHEBI:49883"/>
    </cofactor>
</comment>
<keyword evidence="4" id="KW-0560">Oxidoreductase</keyword>
<evidence type="ECO:0000256" key="9">
    <source>
        <dbReference type="ARBA" id="ARBA00046335"/>
    </source>
</evidence>
<comment type="pathway">
    <text evidence="7">Isoprenoid biosynthesis; isopentenyl diphosphate biosynthesis via DXP pathway; isopentenyl diphosphate from 1-deoxy-D-xylulose 5-phosphate: step 6/6.</text>
</comment>
<dbReference type="EC" id="1.17.7.4" evidence="10"/>
<evidence type="ECO:0000256" key="8">
    <source>
        <dbReference type="ARBA" id="ARBA00046314"/>
    </source>
</evidence>
<dbReference type="EMBL" id="CP126208">
    <property type="protein sequence ID" value="WIA09348.1"/>
    <property type="molecule type" value="Genomic_DNA"/>
</dbReference>
<evidence type="ECO:0000256" key="6">
    <source>
        <dbReference type="ARBA" id="ARBA00023014"/>
    </source>
</evidence>
<dbReference type="NCBIfam" id="TIGR00216">
    <property type="entry name" value="ispH_lytB"/>
    <property type="match status" value="1"/>
</dbReference>
<sequence length="463" mass="52093">MPVQQARCPVQARAFARSFSNKSRRSVHVRASVAAETEKVDGRAVRRSLNATGRYVRQPTKDEKSQALMEEHGVGYSLSGLVAQMRENDMQWQQGEVTVKLAKAYGYCWGVERAVRMAYEARNANPDKKLYITNEIIHNPEVNQRLRELDIEIFEDDAEEGKDYARISEGDVVIFPAFGATVQEMQLFKDRGVKMVDTTCPWVAKVWNSVDQHSRKSYTSVIHGKYSHEETIATASFADTYIIVRDLAEAQMVVDYILQGGDREAFLKHFEKAVSSGFDPDRDLERVGLANQTTMLKGDTQEIGKMLERTMMAKYGPAELNNHFMLMDTICDATQERQDAMYEIIDDPSINMMLVVGGFNSSNTSHLQEIAEHKGLPSFWVDSAARIDVENNKLLHKTGWGELKETTNWLPEGPLTIAVTSGASTPDKAVEEVLDRVFRIKDPSFAGIAAKECKPMVVPDEDH</sequence>
<evidence type="ECO:0000256" key="7">
    <source>
        <dbReference type="ARBA" id="ARBA00046313"/>
    </source>
</evidence>
<dbReference type="Gene3D" id="3.40.50.11270">
    <property type="match status" value="1"/>
</dbReference>
<evidence type="ECO:0000256" key="4">
    <source>
        <dbReference type="ARBA" id="ARBA00023002"/>
    </source>
</evidence>